<dbReference type="GO" id="GO:0008168">
    <property type="term" value="F:methyltransferase activity"/>
    <property type="evidence" value="ECO:0007669"/>
    <property type="project" value="InterPro"/>
</dbReference>
<dbReference type="InterPro" id="IPR029063">
    <property type="entry name" value="SAM-dependent_MTases_sf"/>
</dbReference>
<dbReference type="InterPro" id="IPR042086">
    <property type="entry name" value="MeTrfase_capping"/>
</dbReference>
<accession>A0A8J5L3Y4</accession>
<keyword evidence="4" id="KW-1185">Reference proteome</keyword>
<gene>
    <name evidence="3" type="ORF">ZIOFF_039572</name>
</gene>
<dbReference type="EMBL" id="JACMSC010000011">
    <property type="protein sequence ID" value="KAG6499780.1"/>
    <property type="molecule type" value="Genomic_DNA"/>
</dbReference>
<organism evidence="3 4">
    <name type="scientific">Zingiber officinale</name>
    <name type="common">Ginger</name>
    <name type="synonym">Amomum zingiber</name>
    <dbReference type="NCBI Taxonomy" id="94328"/>
    <lineage>
        <taxon>Eukaryota</taxon>
        <taxon>Viridiplantae</taxon>
        <taxon>Streptophyta</taxon>
        <taxon>Embryophyta</taxon>
        <taxon>Tracheophyta</taxon>
        <taxon>Spermatophyta</taxon>
        <taxon>Magnoliopsida</taxon>
        <taxon>Liliopsida</taxon>
        <taxon>Zingiberales</taxon>
        <taxon>Zingiberaceae</taxon>
        <taxon>Zingiber</taxon>
    </lineage>
</organism>
<evidence type="ECO:0000313" key="4">
    <source>
        <dbReference type="Proteomes" id="UP000734854"/>
    </source>
</evidence>
<dbReference type="Gene3D" id="1.10.1200.270">
    <property type="entry name" value="Methyltransferase, alpha-helical capping domain"/>
    <property type="match status" value="1"/>
</dbReference>
<sequence length="398" mass="45417">MLHKPHISYSPNPQASHREREMALKVEQALHMVGGAGETSYATNSRLQEKAIYRTKPVLATTIQEMYKGLLPEHMVVVDLGCSSGSNTFVVVSQVLNIIVELRRMMGMKKPLEVQFFLNDLPGNDFNYVFQSLDEFKKKVEEETKRELLVPYYVVGVPGSFYGRLFPCASVHFFHSSYCLMWLSQVPEELENQQGVSLNKGNIYWTETSPLQVEKAYREQYKKDFSTFLRLRHTELNTGGGMLLTFLGRRKRTPGHGDLCHLWRLLAEALNSMVLEEIIPEEKVNTFHLPIYGPSLEEVMSIIHQEGLFDLDGVEIFESSWDPFDDSEDDSLDLSNYTKSAKNVADCIRAVVQPLIVHQFGEAILDDLFTLYAQNVLKHLLKEKANHTILVIALKKTV</sequence>
<dbReference type="AlphaFoldDB" id="A0A8J5L3Y4"/>
<dbReference type="InterPro" id="IPR005299">
    <property type="entry name" value="MeTrfase_7"/>
</dbReference>
<comment type="caution">
    <text evidence="3">The sequence shown here is derived from an EMBL/GenBank/DDBJ whole genome shotgun (WGS) entry which is preliminary data.</text>
</comment>
<protein>
    <submittedName>
        <fullName evidence="3">Uncharacterized protein</fullName>
    </submittedName>
</protein>
<keyword evidence="1" id="KW-0479">Metal-binding</keyword>
<evidence type="ECO:0000313" key="3">
    <source>
        <dbReference type="EMBL" id="KAG6499780.1"/>
    </source>
</evidence>
<dbReference type="PANTHER" id="PTHR31009">
    <property type="entry name" value="S-ADENOSYL-L-METHIONINE:CARBOXYL METHYLTRANSFERASE FAMILY PROTEIN"/>
    <property type="match status" value="1"/>
</dbReference>
<dbReference type="SUPFAM" id="SSF53335">
    <property type="entry name" value="S-adenosyl-L-methionine-dependent methyltransferases"/>
    <property type="match status" value="1"/>
</dbReference>
<evidence type="ECO:0000256" key="2">
    <source>
        <dbReference type="ARBA" id="ARBA00022842"/>
    </source>
</evidence>
<dbReference type="Pfam" id="PF03492">
    <property type="entry name" value="Methyltransf_7"/>
    <property type="match status" value="1"/>
</dbReference>
<name>A0A8J5L3Y4_ZINOF</name>
<dbReference type="Gene3D" id="3.40.50.150">
    <property type="entry name" value="Vaccinia Virus protein VP39"/>
    <property type="match status" value="1"/>
</dbReference>
<evidence type="ECO:0000256" key="1">
    <source>
        <dbReference type="ARBA" id="ARBA00022723"/>
    </source>
</evidence>
<dbReference type="Proteomes" id="UP000734854">
    <property type="component" value="Unassembled WGS sequence"/>
</dbReference>
<proteinExistence type="predicted"/>
<reference evidence="3 4" key="1">
    <citation type="submission" date="2020-08" db="EMBL/GenBank/DDBJ databases">
        <title>Plant Genome Project.</title>
        <authorList>
            <person name="Zhang R.-G."/>
        </authorList>
    </citation>
    <scope>NUCLEOTIDE SEQUENCE [LARGE SCALE GENOMIC DNA]</scope>
    <source>
        <tissue evidence="3">Rhizome</tissue>
    </source>
</reference>
<dbReference type="GO" id="GO:0046872">
    <property type="term" value="F:metal ion binding"/>
    <property type="evidence" value="ECO:0007669"/>
    <property type="project" value="UniProtKB-KW"/>
</dbReference>
<keyword evidence="2" id="KW-0460">Magnesium</keyword>